<dbReference type="CDD" id="cd05153">
    <property type="entry name" value="HomoserineK_II"/>
    <property type="match status" value="1"/>
</dbReference>
<dbReference type="InterPro" id="IPR005280">
    <property type="entry name" value="Homoserine_kinase_II"/>
</dbReference>
<keyword evidence="4 8" id="KW-0547">Nucleotide-binding</keyword>
<evidence type="ECO:0000259" key="10">
    <source>
        <dbReference type="Pfam" id="PF01636"/>
    </source>
</evidence>
<evidence type="ECO:0000256" key="4">
    <source>
        <dbReference type="ARBA" id="ARBA00022741"/>
    </source>
</evidence>
<dbReference type="Proteomes" id="UP000565262">
    <property type="component" value="Unassembled WGS sequence"/>
</dbReference>
<evidence type="ECO:0000256" key="6">
    <source>
        <dbReference type="ARBA" id="ARBA00022840"/>
    </source>
</evidence>
<evidence type="ECO:0000256" key="9">
    <source>
        <dbReference type="NCBIfam" id="TIGR00938"/>
    </source>
</evidence>
<dbReference type="EMBL" id="JACJFM010000067">
    <property type="protein sequence ID" value="MBB1489631.1"/>
    <property type="molecule type" value="Genomic_DNA"/>
</dbReference>
<dbReference type="SUPFAM" id="SSF56112">
    <property type="entry name" value="Protein kinase-like (PK-like)"/>
    <property type="match status" value="1"/>
</dbReference>
<keyword evidence="1 8" id="KW-0028">Amino-acid biosynthesis</keyword>
<dbReference type="NCBIfam" id="NF003558">
    <property type="entry name" value="PRK05231.1"/>
    <property type="match status" value="1"/>
</dbReference>
<keyword evidence="5 8" id="KW-0418">Kinase</keyword>
<comment type="caution">
    <text evidence="11">The sequence shown here is derived from an EMBL/GenBank/DDBJ whole genome shotgun (WGS) entry which is preliminary data.</text>
</comment>
<dbReference type="EC" id="2.7.1.39" evidence="8 9"/>
<dbReference type="Gene3D" id="3.90.1200.10">
    <property type="match status" value="1"/>
</dbReference>
<organism evidence="11 12">
    <name type="scientific">Oceanospirillum sediminis</name>
    <dbReference type="NCBI Taxonomy" id="2760088"/>
    <lineage>
        <taxon>Bacteria</taxon>
        <taxon>Pseudomonadati</taxon>
        <taxon>Pseudomonadota</taxon>
        <taxon>Gammaproteobacteria</taxon>
        <taxon>Oceanospirillales</taxon>
        <taxon>Oceanospirillaceae</taxon>
        <taxon>Oceanospirillum</taxon>
    </lineage>
</organism>
<reference evidence="11 12" key="1">
    <citation type="submission" date="2020-08" db="EMBL/GenBank/DDBJ databases">
        <title>Oceanospirillum sp. nov. isolated from marine sediment.</title>
        <authorList>
            <person name="Ji X."/>
        </authorList>
    </citation>
    <scope>NUCLEOTIDE SEQUENCE [LARGE SCALE GENOMIC DNA]</scope>
    <source>
        <strain evidence="11 12">D5</strain>
    </source>
</reference>
<gene>
    <name evidence="8" type="primary">thrB</name>
    <name evidence="11" type="ORF">H4O21_23755</name>
</gene>
<dbReference type="Pfam" id="PF01636">
    <property type="entry name" value="APH"/>
    <property type="match status" value="1"/>
</dbReference>
<protein>
    <recommendedName>
        <fullName evidence="8 9">Homoserine kinase</fullName>
        <shortName evidence="8">HK</shortName>
        <shortName evidence="8">HSK</shortName>
        <ecNumber evidence="8 9">2.7.1.39</ecNumber>
    </recommendedName>
</protein>
<comment type="similarity">
    <text evidence="7 8">Belongs to the pseudomonas-type ThrB family.</text>
</comment>
<accession>A0A839IXD1</accession>
<sequence>MAVYTQVSDQALQQLMQAYGLNGPVTSKGMAGGTENTTYKVSCENQHFILTLFEQGDHSDLDFFVQLLPWLAEKGLEIAPPLPDLEGQCLHQISDKPALLFPFLVGEHPEASNVNKGRAIGQWLARLHLAGQDFPHRKDNLRSVDWMKDSAPHLMPLLDDMDQQLMQLEISHFADLLEECPDLPEGIIHGDLFRDNSFFEDDTLTGVIDFYNGCTGHLLYDLAVVINDWSCQQGSEPDMSIQQAVIQGYNSVRELSDQEQHALPGFIRACALRYWISRLIAMHLTPPGEDQESIVKDPEQYRLILQARIRQAACADEIV</sequence>
<keyword evidence="3 8" id="KW-0791">Threonine biosynthesis</keyword>
<dbReference type="GO" id="GO:0005524">
    <property type="term" value="F:ATP binding"/>
    <property type="evidence" value="ECO:0007669"/>
    <property type="project" value="UniProtKB-KW"/>
</dbReference>
<evidence type="ECO:0000256" key="5">
    <source>
        <dbReference type="ARBA" id="ARBA00022777"/>
    </source>
</evidence>
<evidence type="ECO:0000256" key="8">
    <source>
        <dbReference type="HAMAP-Rule" id="MF_00301"/>
    </source>
</evidence>
<evidence type="ECO:0000313" key="11">
    <source>
        <dbReference type="EMBL" id="MBB1489631.1"/>
    </source>
</evidence>
<keyword evidence="6 8" id="KW-0067">ATP-binding</keyword>
<dbReference type="InterPro" id="IPR050249">
    <property type="entry name" value="Pseudomonas-type_ThrB"/>
</dbReference>
<dbReference type="PANTHER" id="PTHR21064">
    <property type="entry name" value="AMINOGLYCOSIDE PHOSPHOTRANSFERASE DOMAIN-CONTAINING PROTEIN-RELATED"/>
    <property type="match status" value="1"/>
</dbReference>
<name>A0A839IXD1_9GAMM</name>
<evidence type="ECO:0000256" key="2">
    <source>
        <dbReference type="ARBA" id="ARBA00022679"/>
    </source>
</evidence>
<comment type="pathway">
    <text evidence="8">Amino-acid biosynthesis; L-threonine biosynthesis; L-threonine from L-aspartate: step 4/5.</text>
</comment>
<dbReference type="GO" id="GO:0004413">
    <property type="term" value="F:homoserine kinase activity"/>
    <property type="evidence" value="ECO:0007669"/>
    <property type="project" value="UniProtKB-UniRule"/>
</dbReference>
<evidence type="ECO:0000256" key="3">
    <source>
        <dbReference type="ARBA" id="ARBA00022697"/>
    </source>
</evidence>
<evidence type="ECO:0000256" key="7">
    <source>
        <dbReference type="ARBA" id="ARBA00038240"/>
    </source>
</evidence>
<keyword evidence="2 8" id="KW-0808">Transferase</keyword>
<dbReference type="PANTHER" id="PTHR21064:SF6">
    <property type="entry name" value="AMINOGLYCOSIDE PHOSPHOTRANSFERASE DOMAIN-CONTAINING PROTEIN"/>
    <property type="match status" value="1"/>
</dbReference>
<proteinExistence type="inferred from homology"/>
<keyword evidence="12" id="KW-1185">Reference proteome</keyword>
<dbReference type="AlphaFoldDB" id="A0A839IXD1"/>
<dbReference type="HAMAP" id="MF_00301">
    <property type="entry name" value="Homoser_kinase_2"/>
    <property type="match status" value="1"/>
</dbReference>
<evidence type="ECO:0000256" key="1">
    <source>
        <dbReference type="ARBA" id="ARBA00022605"/>
    </source>
</evidence>
<dbReference type="InterPro" id="IPR002575">
    <property type="entry name" value="Aminoglycoside_PTrfase"/>
</dbReference>
<evidence type="ECO:0000313" key="12">
    <source>
        <dbReference type="Proteomes" id="UP000565262"/>
    </source>
</evidence>
<feature type="domain" description="Aminoglycoside phosphotransferase" evidence="10">
    <location>
        <begin position="29"/>
        <end position="255"/>
    </location>
</feature>
<comment type="catalytic activity">
    <reaction evidence="8">
        <text>L-homoserine + ATP = O-phospho-L-homoserine + ADP + H(+)</text>
        <dbReference type="Rhea" id="RHEA:13985"/>
        <dbReference type="ChEBI" id="CHEBI:15378"/>
        <dbReference type="ChEBI" id="CHEBI:30616"/>
        <dbReference type="ChEBI" id="CHEBI:57476"/>
        <dbReference type="ChEBI" id="CHEBI:57590"/>
        <dbReference type="ChEBI" id="CHEBI:456216"/>
        <dbReference type="EC" id="2.7.1.39"/>
    </reaction>
</comment>
<dbReference type="Gene3D" id="3.30.200.20">
    <property type="entry name" value="Phosphorylase Kinase, domain 1"/>
    <property type="match status" value="1"/>
</dbReference>
<dbReference type="NCBIfam" id="TIGR00938">
    <property type="entry name" value="thrB_alt"/>
    <property type="match status" value="1"/>
</dbReference>
<dbReference type="GO" id="GO:0009088">
    <property type="term" value="P:threonine biosynthetic process"/>
    <property type="evidence" value="ECO:0007669"/>
    <property type="project" value="UniProtKB-UniRule"/>
</dbReference>
<dbReference type="InterPro" id="IPR011009">
    <property type="entry name" value="Kinase-like_dom_sf"/>
</dbReference>
<dbReference type="UniPathway" id="UPA00050">
    <property type="reaction ID" value="UER00064"/>
</dbReference>
<dbReference type="RefSeq" id="WP_182812250.1">
    <property type="nucleotide sequence ID" value="NZ_JACJFM010000067.1"/>
</dbReference>